<dbReference type="PROSITE" id="PS51724">
    <property type="entry name" value="SPOR"/>
    <property type="match status" value="1"/>
</dbReference>
<reference evidence="4 5" key="1">
    <citation type="submission" date="2024-02" db="EMBL/GenBank/DDBJ databases">
        <title>New especies of Spiribacter isolated from saline water.</title>
        <authorList>
            <person name="Leon M.J."/>
            <person name="De La Haba R."/>
            <person name="Sanchez-Porro C."/>
            <person name="Ventosa A."/>
        </authorList>
    </citation>
    <scope>NUCLEOTIDE SEQUENCE [LARGE SCALE GENOMIC DNA]</scope>
    <source>
        <strain evidence="5">ag22IC6-390</strain>
    </source>
</reference>
<keyword evidence="2" id="KW-0812">Transmembrane</keyword>
<keyword evidence="2" id="KW-0472">Membrane</keyword>
<name>A0ABV3TF03_9GAMM</name>
<feature type="compositionally biased region" description="Polar residues" evidence="1">
    <location>
        <begin position="119"/>
        <end position="133"/>
    </location>
</feature>
<feature type="region of interest" description="Disordered" evidence="1">
    <location>
        <begin position="54"/>
        <end position="74"/>
    </location>
</feature>
<comment type="caution">
    <text evidence="4">The sequence shown here is derived from an EMBL/GenBank/DDBJ whole genome shotgun (WGS) entry which is preliminary data.</text>
</comment>
<keyword evidence="5" id="KW-1185">Reference proteome</keyword>
<evidence type="ECO:0000259" key="3">
    <source>
        <dbReference type="PROSITE" id="PS51724"/>
    </source>
</evidence>
<evidence type="ECO:0000256" key="2">
    <source>
        <dbReference type="SAM" id="Phobius"/>
    </source>
</evidence>
<dbReference type="InterPro" id="IPR007730">
    <property type="entry name" value="SPOR-like_dom"/>
</dbReference>
<dbReference type="Gene3D" id="3.30.70.1070">
    <property type="entry name" value="Sporulation related repeat"/>
    <property type="match status" value="1"/>
</dbReference>
<dbReference type="InterPro" id="IPR052521">
    <property type="entry name" value="Cell_div_SPOR-domain"/>
</dbReference>
<dbReference type="Proteomes" id="UP001556709">
    <property type="component" value="Unassembled WGS sequence"/>
</dbReference>
<feature type="transmembrane region" description="Helical" evidence="2">
    <location>
        <begin position="30"/>
        <end position="49"/>
    </location>
</feature>
<proteinExistence type="predicted"/>
<feature type="region of interest" description="Disordered" evidence="1">
    <location>
        <begin position="93"/>
        <end position="136"/>
    </location>
</feature>
<dbReference type="EMBL" id="JBAKFM010000004">
    <property type="protein sequence ID" value="MEX0469793.1"/>
    <property type="molecule type" value="Genomic_DNA"/>
</dbReference>
<dbReference type="RefSeq" id="WP_367959507.1">
    <property type="nucleotide sequence ID" value="NZ_JBAKFK010000004.1"/>
</dbReference>
<dbReference type="PANTHER" id="PTHR38687:SF1">
    <property type="entry name" value="CELL DIVISION PROTEIN DEDD"/>
    <property type="match status" value="1"/>
</dbReference>
<evidence type="ECO:0000313" key="5">
    <source>
        <dbReference type="Proteomes" id="UP001556709"/>
    </source>
</evidence>
<dbReference type="PANTHER" id="PTHR38687">
    <property type="entry name" value="CELL DIVISION PROTEIN DEDD-RELATED"/>
    <property type="match status" value="1"/>
</dbReference>
<protein>
    <submittedName>
        <fullName evidence="4">SPOR domain-containing protein</fullName>
    </submittedName>
</protein>
<feature type="domain" description="SPOR" evidence="3">
    <location>
        <begin position="134"/>
        <end position="213"/>
    </location>
</feature>
<evidence type="ECO:0000313" key="4">
    <source>
        <dbReference type="EMBL" id="MEX0469793.1"/>
    </source>
</evidence>
<gene>
    <name evidence="4" type="ORF">V6X73_08640</name>
</gene>
<dbReference type="Pfam" id="PF05036">
    <property type="entry name" value="SPOR"/>
    <property type="match status" value="1"/>
</dbReference>
<feature type="compositionally biased region" description="Basic residues" evidence="1">
    <location>
        <begin position="1"/>
        <end position="11"/>
    </location>
</feature>
<evidence type="ECO:0000256" key="1">
    <source>
        <dbReference type="SAM" id="MobiDB-lite"/>
    </source>
</evidence>
<dbReference type="InterPro" id="IPR036680">
    <property type="entry name" value="SPOR-like_sf"/>
</dbReference>
<accession>A0ABV3TF03</accession>
<dbReference type="SUPFAM" id="SSF110997">
    <property type="entry name" value="Sporulation related repeat"/>
    <property type="match status" value="1"/>
</dbReference>
<sequence>MAEKPRKRSPAKPRQASRTQPARGRTVSPVLWWATGLVMGLVVAGLVHLEHTRPDPAPADAEGETAASANESHDAPRFEFYRLLSEQEVDVAGQPDTEASGGNNALPSANAGDAPGPSASDSQTPPEPTTASQAPAGARYLLQAGSFRRQDDADALRANLALLGIEARIQEVELPGGETWHRVRIGPFNNLGEVNQVRQRMAGQQIDSILLRAGG</sequence>
<organism evidence="4 5">
    <name type="scientific">Spiribacter pallidus</name>
    <dbReference type="NCBI Taxonomy" id="1987936"/>
    <lineage>
        <taxon>Bacteria</taxon>
        <taxon>Pseudomonadati</taxon>
        <taxon>Pseudomonadota</taxon>
        <taxon>Gammaproteobacteria</taxon>
        <taxon>Chromatiales</taxon>
        <taxon>Ectothiorhodospiraceae</taxon>
        <taxon>Spiribacter</taxon>
    </lineage>
</organism>
<feature type="region of interest" description="Disordered" evidence="1">
    <location>
        <begin position="1"/>
        <end position="25"/>
    </location>
</feature>
<keyword evidence="2" id="KW-1133">Transmembrane helix</keyword>